<proteinExistence type="predicted"/>
<dbReference type="Proteomes" id="UP001180737">
    <property type="component" value="Unassembled WGS sequence"/>
</dbReference>
<keyword evidence="2" id="KW-1185">Reference proteome</keyword>
<evidence type="ECO:0000313" key="1">
    <source>
        <dbReference type="EMBL" id="MDT0566177.1"/>
    </source>
</evidence>
<comment type="caution">
    <text evidence="1">The sequence shown here is derived from an EMBL/GenBank/DDBJ whole genome shotgun (WGS) entry which is preliminary data.</text>
</comment>
<dbReference type="EMBL" id="JAVRFJ010000001">
    <property type="protein sequence ID" value="MDT0566177.1"/>
    <property type="molecule type" value="Genomic_DNA"/>
</dbReference>
<organism evidence="1 2">
    <name type="scientific">Streptomyces gottesmaniae</name>
    <dbReference type="NCBI Taxonomy" id="3075518"/>
    <lineage>
        <taxon>Bacteria</taxon>
        <taxon>Bacillati</taxon>
        <taxon>Actinomycetota</taxon>
        <taxon>Actinomycetes</taxon>
        <taxon>Kitasatosporales</taxon>
        <taxon>Streptomycetaceae</taxon>
        <taxon>Streptomyces</taxon>
    </lineage>
</organism>
<protein>
    <submittedName>
        <fullName evidence="1">Uncharacterized protein</fullName>
    </submittedName>
</protein>
<reference evidence="1" key="1">
    <citation type="submission" date="2024-05" db="EMBL/GenBank/DDBJ databases">
        <title>30 novel species of actinomycetes from the DSMZ collection.</title>
        <authorList>
            <person name="Nouioui I."/>
        </authorList>
    </citation>
    <scope>NUCLEOTIDE SEQUENCE</scope>
    <source>
        <strain evidence="1">DSM 3412</strain>
    </source>
</reference>
<sequence>MAVFGGMSVDLVGRMHAPVSLGGLLATARVIGNWAPRWLARAPVEAVFSPPRTRAGGVTATALALAAGSLGGGDMIQLTRLPDRGEDLAARCEPFMRQFTGAANATGIEFDI</sequence>
<accession>A0ABU2YSI1</accession>
<evidence type="ECO:0000313" key="2">
    <source>
        <dbReference type="Proteomes" id="UP001180737"/>
    </source>
</evidence>
<dbReference type="RefSeq" id="WP_033527725.1">
    <property type="nucleotide sequence ID" value="NZ_JAVRFJ010000001.1"/>
</dbReference>
<gene>
    <name evidence="1" type="ORF">RM704_01550</name>
</gene>
<name>A0ABU2YSI1_9ACTN</name>